<sequence length="370" mass="37507">MNSWQPIPMSGKAARTKNQIRAVVESVLAGRDTTDLLDLSLGDPTAFGLTACPKVVADAVAAALAFAVLLSAGDNVLVPSPGFPLYATLAESLGAEVRYYGLDSAKGWDPDVAGLDALIDGRTKAIVVNSPSNPCGAVHSLKALRGVVAVAAANRLPIVSDEIYKDLVFEDAENSCSLADVAVGACPVLAVDGLAKTFAVPGWRVGWIVLHDSVNALGDVREGLARLATLILGASTLAQAAIPVALSREPALRAAVERHTTALVSGLSANAAAIAAAVAAAPGLRAAPPKAAMYVLVELGAPLAARLRDGEAFAAALLEEERVFVLPGACFGAPNAVRLVACASAAATTEAAARLAAFASRHGEAEAGEA</sequence>
<dbReference type="GO" id="GO:0008483">
    <property type="term" value="F:transaminase activity"/>
    <property type="evidence" value="ECO:0007669"/>
    <property type="project" value="UniProtKB-KW"/>
</dbReference>
<dbReference type="InterPro" id="IPR015424">
    <property type="entry name" value="PyrdxlP-dep_Trfase"/>
</dbReference>
<dbReference type="Proteomes" id="UP001363151">
    <property type="component" value="Unassembled WGS sequence"/>
</dbReference>
<evidence type="ECO:0000259" key="7">
    <source>
        <dbReference type="Pfam" id="PF00155"/>
    </source>
</evidence>
<keyword evidence="3 8" id="KW-0032">Aminotransferase</keyword>
<dbReference type="SUPFAM" id="SSF53383">
    <property type="entry name" value="PLP-dependent transferases"/>
    <property type="match status" value="1"/>
</dbReference>
<comment type="caution">
    <text evidence="8">The sequence shown here is derived from an EMBL/GenBank/DDBJ whole genome shotgun (WGS) entry which is preliminary data.</text>
</comment>
<accession>A0ABR1G4I2</accession>
<gene>
    <name evidence="8" type="primary">TAT</name>
    <name evidence="8" type="ORF">SO694_00129022</name>
</gene>
<comment type="similarity">
    <text evidence="2 6">Belongs to the class-I pyridoxal-phosphate-dependent aminotransferase family.</text>
</comment>
<comment type="cofactor">
    <cofactor evidence="1 6">
        <name>pyridoxal 5'-phosphate</name>
        <dbReference type="ChEBI" id="CHEBI:597326"/>
    </cofactor>
</comment>
<feature type="domain" description="Aminotransferase class I/classII large" evidence="7">
    <location>
        <begin position="58"/>
        <end position="354"/>
    </location>
</feature>
<keyword evidence="5 6" id="KW-0663">Pyridoxal phosphate</keyword>
<evidence type="ECO:0000256" key="1">
    <source>
        <dbReference type="ARBA" id="ARBA00001933"/>
    </source>
</evidence>
<dbReference type="InterPro" id="IPR004838">
    <property type="entry name" value="NHTrfase_class1_PyrdxlP-BS"/>
</dbReference>
<protein>
    <submittedName>
        <fullName evidence="8">L-tyrosine aminotransferase</fullName>
    </submittedName>
</protein>
<evidence type="ECO:0000313" key="9">
    <source>
        <dbReference type="Proteomes" id="UP001363151"/>
    </source>
</evidence>
<keyword evidence="9" id="KW-1185">Reference proteome</keyword>
<dbReference type="PIRSF" id="PIRSF000517">
    <property type="entry name" value="Tyr_transaminase"/>
    <property type="match status" value="1"/>
</dbReference>
<evidence type="ECO:0000256" key="3">
    <source>
        <dbReference type="ARBA" id="ARBA00022576"/>
    </source>
</evidence>
<evidence type="ECO:0000256" key="6">
    <source>
        <dbReference type="PIRNR" id="PIRNR000517"/>
    </source>
</evidence>
<evidence type="ECO:0000256" key="2">
    <source>
        <dbReference type="ARBA" id="ARBA00007441"/>
    </source>
</evidence>
<name>A0ABR1G4I2_AURAN</name>
<evidence type="ECO:0000313" key="8">
    <source>
        <dbReference type="EMBL" id="KAK7248232.1"/>
    </source>
</evidence>
<dbReference type="Gene3D" id="3.40.640.10">
    <property type="entry name" value="Type I PLP-dependent aspartate aminotransferase-like (Major domain)"/>
    <property type="match status" value="1"/>
</dbReference>
<dbReference type="Pfam" id="PF00155">
    <property type="entry name" value="Aminotran_1_2"/>
    <property type="match status" value="1"/>
</dbReference>
<dbReference type="CDD" id="cd00609">
    <property type="entry name" value="AAT_like"/>
    <property type="match status" value="1"/>
</dbReference>
<evidence type="ECO:0000256" key="5">
    <source>
        <dbReference type="ARBA" id="ARBA00022898"/>
    </source>
</evidence>
<dbReference type="InterPro" id="IPR005958">
    <property type="entry name" value="TyrNic_aminoTrfase"/>
</dbReference>
<dbReference type="PANTHER" id="PTHR45744:SF2">
    <property type="entry name" value="TYROSINE AMINOTRANSFERASE"/>
    <property type="match status" value="1"/>
</dbReference>
<dbReference type="EMBL" id="JBBJCI010000118">
    <property type="protein sequence ID" value="KAK7248232.1"/>
    <property type="molecule type" value="Genomic_DNA"/>
</dbReference>
<dbReference type="Gene3D" id="3.90.1150.10">
    <property type="entry name" value="Aspartate Aminotransferase, domain 1"/>
    <property type="match status" value="1"/>
</dbReference>
<dbReference type="InterPro" id="IPR004839">
    <property type="entry name" value="Aminotransferase_I/II_large"/>
</dbReference>
<dbReference type="PROSITE" id="PS00105">
    <property type="entry name" value="AA_TRANSFER_CLASS_1"/>
    <property type="match status" value="1"/>
</dbReference>
<dbReference type="PANTHER" id="PTHR45744">
    <property type="entry name" value="TYROSINE AMINOTRANSFERASE"/>
    <property type="match status" value="1"/>
</dbReference>
<keyword evidence="4" id="KW-0808">Transferase</keyword>
<dbReference type="InterPro" id="IPR015422">
    <property type="entry name" value="PyrdxlP-dep_Trfase_small"/>
</dbReference>
<dbReference type="InterPro" id="IPR015421">
    <property type="entry name" value="PyrdxlP-dep_Trfase_major"/>
</dbReference>
<evidence type="ECO:0000256" key="4">
    <source>
        <dbReference type="ARBA" id="ARBA00022679"/>
    </source>
</evidence>
<reference evidence="8 9" key="1">
    <citation type="submission" date="2024-03" db="EMBL/GenBank/DDBJ databases">
        <title>Aureococcus anophagefferens CCMP1851 and Kratosvirus quantuckense: Draft genome of a second virus-susceptible host strain in the model system.</title>
        <authorList>
            <person name="Chase E."/>
            <person name="Truchon A.R."/>
            <person name="Schepens W."/>
            <person name="Wilhelm S.W."/>
        </authorList>
    </citation>
    <scope>NUCLEOTIDE SEQUENCE [LARGE SCALE GENOMIC DNA]</scope>
    <source>
        <strain evidence="8 9">CCMP1851</strain>
    </source>
</reference>
<organism evidence="8 9">
    <name type="scientific">Aureococcus anophagefferens</name>
    <name type="common">Harmful bloom alga</name>
    <dbReference type="NCBI Taxonomy" id="44056"/>
    <lineage>
        <taxon>Eukaryota</taxon>
        <taxon>Sar</taxon>
        <taxon>Stramenopiles</taxon>
        <taxon>Ochrophyta</taxon>
        <taxon>Pelagophyceae</taxon>
        <taxon>Pelagomonadales</taxon>
        <taxon>Pelagomonadaceae</taxon>
        <taxon>Aureococcus</taxon>
    </lineage>
</organism>
<proteinExistence type="inferred from homology"/>